<reference evidence="2" key="1">
    <citation type="submission" date="2022-11" db="UniProtKB">
        <authorList>
            <consortium name="WormBaseParasite"/>
        </authorList>
    </citation>
    <scope>IDENTIFICATION</scope>
</reference>
<accession>A0A915E0I5</accession>
<evidence type="ECO:0000313" key="2">
    <source>
        <dbReference type="WBParaSite" id="jg25401"/>
    </source>
</evidence>
<dbReference type="WBParaSite" id="jg25401">
    <property type="protein sequence ID" value="jg25401"/>
    <property type="gene ID" value="jg25401"/>
</dbReference>
<dbReference type="AlphaFoldDB" id="A0A915E0I5"/>
<organism evidence="1 2">
    <name type="scientific">Ditylenchus dipsaci</name>
    <dbReference type="NCBI Taxonomy" id="166011"/>
    <lineage>
        <taxon>Eukaryota</taxon>
        <taxon>Metazoa</taxon>
        <taxon>Ecdysozoa</taxon>
        <taxon>Nematoda</taxon>
        <taxon>Chromadorea</taxon>
        <taxon>Rhabditida</taxon>
        <taxon>Tylenchina</taxon>
        <taxon>Tylenchomorpha</taxon>
        <taxon>Sphaerularioidea</taxon>
        <taxon>Anguinidae</taxon>
        <taxon>Anguininae</taxon>
        <taxon>Ditylenchus</taxon>
    </lineage>
</organism>
<evidence type="ECO:0000313" key="1">
    <source>
        <dbReference type="Proteomes" id="UP000887574"/>
    </source>
</evidence>
<proteinExistence type="predicted"/>
<keyword evidence="1" id="KW-1185">Reference proteome</keyword>
<name>A0A915E0I5_9BILA</name>
<dbReference type="Proteomes" id="UP000887574">
    <property type="component" value="Unplaced"/>
</dbReference>
<sequence>MDWVDCISKWLHNKSLIILAILTVSNVNLSGFHVSDRNEQPLESEEIIEKMDSITAITPMSSSSHDKNGNFVVNGRINMITSFEVYSALGGGTEDEISVVICRQDSKSYCKDNGFNESRFQRIKDVCEDMNGIMITTETSSNGKEEQFRIDTRFGNTYRTNIGNENCIVLWLIYDTYKANEIETFKINSNFGVHALFKSSDTANINSTQKSLTYLPFGNMWLLMIMAREYKSIKFKATGGGHCCAITAKIMGARVTKCFYQWVNVGSTCEAPPIEGQSTDNASSDNLSEHERKKLDELYNLYEFSSLSNETAVTCAEDSSKQIAQHFKLKNYNHNKLEFAAKLKAEVKVDALLCLQKFRPRYQLHIQNNLEKKN</sequence>
<protein>
    <submittedName>
        <fullName evidence="2">Uncharacterized protein</fullName>
    </submittedName>
</protein>